<organism evidence="1 2">
    <name type="scientific">Rhodoferax saidenbachensis</name>
    <dbReference type="NCBI Taxonomy" id="1484693"/>
    <lineage>
        <taxon>Bacteria</taxon>
        <taxon>Pseudomonadati</taxon>
        <taxon>Pseudomonadota</taxon>
        <taxon>Betaproteobacteria</taxon>
        <taxon>Burkholderiales</taxon>
        <taxon>Comamonadaceae</taxon>
        <taxon>Rhodoferax</taxon>
    </lineage>
</organism>
<sequence length="75" mass="8122">MSRQSVWATKVAALVQGGNAQAALAQIRVAPTVKDVQQLRVLLTNAKLLERHRAVDEATSDQIVALSAPRLHRSP</sequence>
<name>A0A1P8K858_9BURK</name>
<dbReference type="RefSeq" id="WP_029706861.1">
    <property type="nucleotide sequence ID" value="NZ_CP019239.1"/>
</dbReference>
<protein>
    <submittedName>
        <fullName evidence="1">Uncharacterized protein</fullName>
    </submittedName>
</protein>
<dbReference type="EMBL" id="CP019239">
    <property type="protein sequence ID" value="APW42172.1"/>
    <property type="molecule type" value="Genomic_DNA"/>
</dbReference>
<dbReference type="KEGG" id="rsb:RS694_06255"/>
<evidence type="ECO:0000313" key="2">
    <source>
        <dbReference type="Proteomes" id="UP000186110"/>
    </source>
</evidence>
<keyword evidence="2" id="KW-1185">Reference proteome</keyword>
<dbReference type="Proteomes" id="UP000186110">
    <property type="component" value="Chromosome"/>
</dbReference>
<dbReference type="eggNOG" id="ENOG5033FU6">
    <property type="taxonomic scope" value="Bacteria"/>
</dbReference>
<gene>
    <name evidence="1" type="ORF">RS694_06255</name>
</gene>
<proteinExistence type="predicted"/>
<accession>A0A1P8K858</accession>
<evidence type="ECO:0000313" key="1">
    <source>
        <dbReference type="EMBL" id="APW42172.1"/>
    </source>
</evidence>
<reference evidence="1 2" key="1">
    <citation type="submission" date="2017-01" db="EMBL/GenBank/DDBJ databases">
        <authorList>
            <person name="Mah S.A."/>
            <person name="Swanson W.J."/>
            <person name="Moy G.W."/>
            <person name="Vacquier V.D."/>
        </authorList>
    </citation>
    <scope>NUCLEOTIDE SEQUENCE [LARGE SCALE GENOMIC DNA]</scope>
    <source>
        <strain evidence="1 2">DSM 22694</strain>
    </source>
</reference>
<dbReference type="AlphaFoldDB" id="A0A1P8K858"/>